<accession>A0A367LCS6</accession>
<feature type="region of interest" description="Disordered" evidence="1">
    <location>
        <begin position="112"/>
        <end position="175"/>
    </location>
</feature>
<evidence type="ECO:0000313" key="3">
    <source>
        <dbReference type="Proteomes" id="UP000253664"/>
    </source>
</evidence>
<feature type="compositionally biased region" description="Polar residues" evidence="1">
    <location>
        <begin position="153"/>
        <end position="169"/>
    </location>
</feature>
<evidence type="ECO:0000313" key="2">
    <source>
        <dbReference type="EMBL" id="RCI12229.1"/>
    </source>
</evidence>
<dbReference type="EMBL" id="LKCN02000007">
    <property type="protein sequence ID" value="RCI12229.1"/>
    <property type="molecule type" value="Genomic_DNA"/>
</dbReference>
<organism evidence="2 3">
    <name type="scientific">Ophiocordyceps polyrhachis-furcata BCC 54312</name>
    <dbReference type="NCBI Taxonomy" id="1330021"/>
    <lineage>
        <taxon>Eukaryota</taxon>
        <taxon>Fungi</taxon>
        <taxon>Dikarya</taxon>
        <taxon>Ascomycota</taxon>
        <taxon>Pezizomycotina</taxon>
        <taxon>Sordariomycetes</taxon>
        <taxon>Hypocreomycetidae</taxon>
        <taxon>Hypocreales</taxon>
        <taxon>Ophiocordycipitaceae</taxon>
        <taxon>Ophiocordyceps</taxon>
    </lineage>
</organism>
<feature type="compositionally biased region" description="Polar residues" evidence="1">
    <location>
        <begin position="118"/>
        <end position="128"/>
    </location>
</feature>
<gene>
    <name evidence="2" type="ORF">L249_0025</name>
</gene>
<keyword evidence="3" id="KW-1185">Reference proteome</keyword>
<evidence type="ECO:0000256" key="1">
    <source>
        <dbReference type="SAM" id="MobiDB-lite"/>
    </source>
</evidence>
<dbReference type="AlphaFoldDB" id="A0A367LCS6"/>
<feature type="region of interest" description="Disordered" evidence="1">
    <location>
        <begin position="30"/>
        <end position="74"/>
    </location>
</feature>
<sequence length="175" mass="19402">MPVHGISLAARAIDAREQARYRASQRSFQRLPSFDQRNSLHRRAAAAGQPATPTRDNQPTAPSPYYHPRRSTPPRWNHPLPYTRLIADTKFPWLRPNDPALAEIREAYVPPLRKCGSGTPQHPPSTTAGVGPRKRSAETTEIDLVAGLHELPDNTSSVTIQREGQSPSHNLRGLA</sequence>
<reference evidence="2 3" key="1">
    <citation type="journal article" date="2015" name="BMC Genomics">
        <title>Insights from the genome of Ophiocordyceps polyrhachis-furcata to pathogenicity and host specificity in insect fungi.</title>
        <authorList>
            <person name="Wichadakul D."/>
            <person name="Kobmoo N."/>
            <person name="Ingsriswang S."/>
            <person name="Tangphatsornruang S."/>
            <person name="Chantasingh D."/>
            <person name="Luangsa-ard J.J."/>
            <person name="Eurwilaichitr L."/>
        </authorList>
    </citation>
    <scope>NUCLEOTIDE SEQUENCE [LARGE SCALE GENOMIC DNA]</scope>
    <source>
        <strain evidence="2 3">BCC 54312</strain>
    </source>
</reference>
<name>A0A367LCS6_9HYPO</name>
<dbReference type="Proteomes" id="UP000253664">
    <property type="component" value="Unassembled WGS sequence"/>
</dbReference>
<feature type="compositionally biased region" description="Polar residues" evidence="1">
    <location>
        <begin position="51"/>
        <end position="60"/>
    </location>
</feature>
<protein>
    <submittedName>
        <fullName evidence="2">Uncharacterized protein</fullName>
    </submittedName>
</protein>
<comment type="caution">
    <text evidence="2">The sequence shown here is derived from an EMBL/GenBank/DDBJ whole genome shotgun (WGS) entry which is preliminary data.</text>
</comment>
<dbReference type="OrthoDB" id="4916908at2759"/>
<proteinExistence type="predicted"/>